<dbReference type="UniPathway" id="UPA00098">
    <property type="reaction ID" value="UER00360"/>
</dbReference>
<dbReference type="Proteomes" id="UP000253144">
    <property type="component" value="Unassembled WGS sequence"/>
</dbReference>
<evidence type="ECO:0000259" key="8">
    <source>
        <dbReference type="Pfam" id="PF00171"/>
    </source>
</evidence>
<dbReference type="InterPro" id="IPR012134">
    <property type="entry name" value="Glu-5-SA_DH"/>
</dbReference>
<dbReference type="InterPro" id="IPR020593">
    <property type="entry name" value="G-glutamylP_reductase_CS"/>
</dbReference>
<keyword evidence="4 7" id="KW-0521">NADP</keyword>
<dbReference type="PANTHER" id="PTHR11063:SF8">
    <property type="entry name" value="DELTA-1-PYRROLINE-5-CARBOXYLATE SYNTHASE"/>
    <property type="match status" value="1"/>
</dbReference>
<feature type="domain" description="Aldehyde dehydrogenase" evidence="8">
    <location>
        <begin position="315"/>
        <end position="404"/>
    </location>
</feature>
<feature type="domain" description="Aldehyde dehydrogenase" evidence="8">
    <location>
        <begin position="9"/>
        <end position="279"/>
    </location>
</feature>
<dbReference type="InterPro" id="IPR000965">
    <property type="entry name" value="GPR_dom"/>
</dbReference>
<dbReference type="Gene3D" id="3.40.605.10">
    <property type="entry name" value="Aldehyde Dehydrogenase, Chain A, domain 1"/>
    <property type="match status" value="1"/>
</dbReference>
<keyword evidence="3 7" id="KW-0641">Proline biosynthesis</keyword>
<sequence>MTDLMQLGQQAKDSAQQLALMPTNRKNELLVQMAQTIKKNQQAIIEANHKDLEKAVENNISETMQDRLQLTPERINAMATEIEKIASLDDPIGKVDEMWTNTDGLRIGKKRVPLGVIGIIYESRPNVTTDAASLAFKSGNAVILRGGKEAFFSNQLLVQLLQQVLVSAGESPYAIQFVDDTSHETAGQLMRLTEYLDVLIPRGGAKLIQRVKEQATVPIIETGTGNNHVYIDKEAQLAMAVNIIVNAKASRPSVCNAAETLLIHSEIAPFFLPAIEKELVEHGVSLRADARALEYLETAALAEDTDWDTEYLDYILAVKVVDSLDEAIAHINRHNTKHSETIVTDSYAASQRFLNEVDAAAVYVNASTRFTDGSVFGFGAEIGISTQKLHARGPMGLNELTSTKYIIYGDGQIRE</sequence>
<dbReference type="InterPro" id="IPR016162">
    <property type="entry name" value="Ald_DH_N"/>
</dbReference>
<dbReference type="RefSeq" id="WP_002337400.1">
    <property type="nucleotide sequence ID" value="NZ_CABGJP010000006.1"/>
</dbReference>
<dbReference type="EC" id="1.2.1.41" evidence="7"/>
<dbReference type="GO" id="GO:0004350">
    <property type="term" value="F:glutamate-5-semialdehyde dehydrogenase activity"/>
    <property type="evidence" value="ECO:0007669"/>
    <property type="project" value="UniProtKB-UniRule"/>
</dbReference>
<comment type="similarity">
    <text evidence="7">Belongs to the gamma-glutamyl phosphate reductase family.</text>
</comment>
<dbReference type="NCBIfam" id="NF001221">
    <property type="entry name" value="PRK00197.1"/>
    <property type="match status" value="1"/>
</dbReference>
<evidence type="ECO:0000256" key="2">
    <source>
        <dbReference type="ARBA" id="ARBA00022605"/>
    </source>
</evidence>
<evidence type="ECO:0000256" key="6">
    <source>
        <dbReference type="ARBA" id="ARBA00049024"/>
    </source>
</evidence>
<dbReference type="InterPro" id="IPR016161">
    <property type="entry name" value="Ald_DH/histidinol_DH"/>
</dbReference>
<dbReference type="PROSITE" id="PS01223">
    <property type="entry name" value="PROA"/>
    <property type="match status" value="1"/>
</dbReference>
<comment type="catalytic activity">
    <reaction evidence="6 7">
        <text>L-glutamate 5-semialdehyde + phosphate + NADP(+) = L-glutamyl 5-phosphate + NADPH + H(+)</text>
        <dbReference type="Rhea" id="RHEA:19541"/>
        <dbReference type="ChEBI" id="CHEBI:15378"/>
        <dbReference type="ChEBI" id="CHEBI:43474"/>
        <dbReference type="ChEBI" id="CHEBI:57783"/>
        <dbReference type="ChEBI" id="CHEBI:58066"/>
        <dbReference type="ChEBI" id="CHEBI:58274"/>
        <dbReference type="ChEBI" id="CHEBI:58349"/>
        <dbReference type="EC" id="1.2.1.41"/>
    </reaction>
</comment>
<dbReference type="FunFam" id="3.40.309.10:FF:000006">
    <property type="entry name" value="Gamma-glutamyl phosphate reductase"/>
    <property type="match status" value="1"/>
</dbReference>
<dbReference type="InterPro" id="IPR015590">
    <property type="entry name" value="Aldehyde_DH_dom"/>
</dbReference>
<organism evidence="9 10">
    <name type="scientific">Enterococcus faecium</name>
    <name type="common">Streptococcus faecium</name>
    <dbReference type="NCBI Taxonomy" id="1352"/>
    <lineage>
        <taxon>Bacteria</taxon>
        <taxon>Bacillati</taxon>
        <taxon>Bacillota</taxon>
        <taxon>Bacilli</taxon>
        <taxon>Lactobacillales</taxon>
        <taxon>Enterococcaceae</taxon>
        <taxon>Enterococcus</taxon>
    </lineage>
</organism>
<reference evidence="9 10" key="1">
    <citation type="submission" date="2015-06" db="EMBL/GenBank/DDBJ databases">
        <title>The Genome Sequence of Enterococcus faecium 131EA1.</title>
        <authorList>
            <consortium name="The Broad Institute Genomics Platform"/>
            <consortium name="The Broad Institute Genome Sequencing Center for Infectious Disease"/>
            <person name="Earl A.M."/>
            <person name="Van Tyne D."/>
            <person name="Lebreton F."/>
            <person name="Saavedra J.T."/>
            <person name="Gilmore M.S."/>
            <person name="Manson Mcguire A."/>
            <person name="Clock S."/>
            <person name="Crupain M."/>
            <person name="Rangan U."/>
            <person name="Young S."/>
            <person name="Abouelleil A."/>
            <person name="Cao P."/>
            <person name="Chapman S.B."/>
            <person name="Griggs A."/>
            <person name="Priest M."/>
            <person name="Shea T."/>
            <person name="Wortman J."/>
            <person name="Nusbaum C."/>
            <person name="Birren B."/>
        </authorList>
    </citation>
    <scope>NUCLEOTIDE SEQUENCE [LARGE SCALE GENOMIC DNA]</scope>
    <source>
        <strain evidence="9 10">131EA1</strain>
    </source>
</reference>
<dbReference type="Pfam" id="PF00171">
    <property type="entry name" value="Aldedh"/>
    <property type="match status" value="2"/>
</dbReference>
<keyword evidence="7" id="KW-0963">Cytoplasm</keyword>
<evidence type="ECO:0000256" key="5">
    <source>
        <dbReference type="ARBA" id="ARBA00023002"/>
    </source>
</evidence>
<dbReference type="CDD" id="cd07079">
    <property type="entry name" value="ALDH_F18-19_ProA-GPR"/>
    <property type="match status" value="1"/>
</dbReference>
<evidence type="ECO:0000256" key="3">
    <source>
        <dbReference type="ARBA" id="ARBA00022650"/>
    </source>
</evidence>
<evidence type="ECO:0000313" key="9">
    <source>
        <dbReference type="EMBL" id="RBS28197.1"/>
    </source>
</evidence>
<dbReference type="EMBL" id="LEQJ01000015">
    <property type="protein sequence ID" value="RBS28197.1"/>
    <property type="molecule type" value="Genomic_DNA"/>
</dbReference>
<dbReference type="GO" id="GO:0055129">
    <property type="term" value="P:L-proline biosynthetic process"/>
    <property type="evidence" value="ECO:0007669"/>
    <property type="project" value="UniProtKB-UniRule"/>
</dbReference>
<dbReference type="NCBIfam" id="TIGR00407">
    <property type="entry name" value="proA"/>
    <property type="match status" value="1"/>
</dbReference>
<dbReference type="AlphaFoldDB" id="A0A3F3M205"/>
<keyword evidence="2 7" id="KW-0028">Amino-acid biosynthesis</keyword>
<dbReference type="GO" id="GO:0050661">
    <property type="term" value="F:NADP binding"/>
    <property type="evidence" value="ECO:0007669"/>
    <property type="project" value="InterPro"/>
</dbReference>
<evidence type="ECO:0000256" key="1">
    <source>
        <dbReference type="ARBA" id="ARBA00004985"/>
    </source>
</evidence>
<evidence type="ECO:0000256" key="7">
    <source>
        <dbReference type="HAMAP-Rule" id="MF_00412"/>
    </source>
</evidence>
<dbReference type="InterPro" id="IPR016163">
    <property type="entry name" value="Ald_DH_C"/>
</dbReference>
<proteinExistence type="inferred from homology"/>
<dbReference type="PIRSF" id="PIRSF000151">
    <property type="entry name" value="GPR"/>
    <property type="match status" value="1"/>
</dbReference>
<accession>A0A3F3M205</accession>
<dbReference type="SUPFAM" id="SSF53720">
    <property type="entry name" value="ALDH-like"/>
    <property type="match status" value="1"/>
</dbReference>
<comment type="pathway">
    <text evidence="1 7">Amino-acid biosynthesis; L-proline biosynthesis; L-glutamate 5-semialdehyde from L-glutamate: step 2/2.</text>
</comment>
<dbReference type="PANTHER" id="PTHR11063">
    <property type="entry name" value="GLUTAMATE SEMIALDEHYDE DEHYDROGENASE"/>
    <property type="match status" value="1"/>
</dbReference>
<keyword evidence="5 7" id="KW-0560">Oxidoreductase</keyword>
<comment type="caution">
    <text evidence="9">The sequence shown here is derived from an EMBL/GenBank/DDBJ whole genome shotgun (WGS) entry which is preliminary data.</text>
</comment>
<evidence type="ECO:0000313" key="10">
    <source>
        <dbReference type="Proteomes" id="UP000253144"/>
    </source>
</evidence>
<gene>
    <name evidence="7" type="primary">proA</name>
    <name evidence="9" type="ORF">EB12_02373</name>
</gene>
<comment type="subcellular location">
    <subcellularLocation>
        <location evidence="7">Cytoplasm</location>
    </subcellularLocation>
</comment>
<dbReference type="HAMAP" id="MF_00412">
    <property type="entry name" value="ProA"/>
    <property type="match status" value="1"/>
</dbReference>
<dbReference type="Gene3D" id="3.40.309.10">
    <property type="entry name" value="Aldehyde Dehydrogenase, Chain A, domain 2"/>
    <property type="match status" value="1"/>
</dbReference>
<protein>
    <recommendedName>
        <fullName evidence="7">Gamma-glutamyl phosphate reductase</fullName>
        <shortName evidence="7">GPR</shortName>
        <ecNumber evidence="7">1.2.1.41</ecNumber>
    </recommendedName>
    <alternativeName>
        <fullName evidence="7">Glutamate-5-semialdehyde dehydrogenase</fullName>
    </alternativeName>
    <alternativeName>
        <fullName evidence="7">Glutamyl-gamma-semialdehyde dehydrogenase</fullName>
        <shortName evidence="7">GSA dehydrogenase</shortName>
    </alternativeName>
</protein>
<name>A0A3F3M205_ENTFC</name>
<dbReference type="GO" id="GO:0005737">
    <property type="term" value="C:cytoplasm"/>
    <property type="evidence" value="ECO:0007669"/>
    <property type="project" value="UniProtKB-SubCell"/>
</dbReference>
<evidence type="ECO:0000256" key="4">
    <source>
        <dbReference type="ARBA" id="ARBA00022857"/>
    </source>
</evidence>
<comment type="function">
    <text evidence="7">Catalyzes the NADPH-dependent reduction of L-glutamate 5-phosphate into L-glutamate 5-semialdehyde and phosphate. The product spontaneously undergoes cyclization to form 1-pyrroline-5-carboxylate.</text>
</comment>